<gene>
    <name evidence="2" type="ORF">Airi01_007630</name>
</gene>
<sequence length="162" mass="16537">MEALRSVTPTRRAVLGGSVAALVTTTGCTTVGPGEAPSPGPEVTLLDGVIASEAALIALYDAVLAAHQGLSGRLKKLREHHVEHLAVLKRHYVPGSASTATPEPRPSATAPRTESGALGAIRSAERKAASARADEVRRVSPGLSQLLAAIGACEAGHAQELT</sequence>
<evidence type="ECO:0008006" key="4">
    <source>
        <dbReference type="Google" id="ProtNLM"/>
    </source>
</evidence>
<evidence type="ECO:0000313" key="2">
    <source>
        <dbReference type="EMBL" id="GLY72496.1"/>
    </source>
</evidence>
<dbReference type="Proteomes" id="UP001165135">
    <property type="component" value="Unassembled WGS sequence"/>
</dbReference>
<protein>
    <recommendedName>
        <fullName evidence="4">Lipoprotein</fullName>
    </recommendedName>
</protein>
<feature type="region of interest" description="Disordered" evidence="1">
    <location>
        <begin position="93"/>
        <end position="116"/>
    </location>
</feature>
<evidence type="ECO:0000256" key="1">
    <source>
        <dbReference type="SAM" id="MobiDB-lite"/>
    </source>
</evidence>
<accession>A0A9W6RAT7</accession>
<dbReference type="EMBL" id="BSTJ01000001">
    <property type="protein sequence ID" value="GLY72496.1"/>
    <property type="molecule type" value="Genomic_DNA"/>
</dbReference>
<proteinExistence type="predicted"/>
<dbReference type="AlphaFoldDB" id="A0A9W6RAT7"/>
<dbReference type="PROSITE" id="PS51257">
    <property type="entry name" value="PROKAR_LIPOPROTEIN"/>
    <property type="match status" value="1"/>
</dbReference>
<organism evidence="2 3">
    <name type="scientific">Actinoallomurus iriomotensis</name>
    <dbReference type="NCBI Taxonomy" id="478107"/>
    <lineage>
        <taxon>Bacteria</taxon>
        <taxon>Bacillati</taxon>
        <taxon>Actinomycetota</taxon>
        <taxon>Actinomycetes</taxon>
        <taxon>Streptosporangiales</taxon>
        <taxon>Thermomonosporaceae</taxon>
        <taxon>Actinoallomurus</taxon>
    </lineage>
</organism>
<name>A0A9W6RAT7_9ACTN</name>
<comment type="caution">
    <text evidence="2">The sequence shown here is derived from an EMBL/GenBank/DDBJ whole genome shotgun (WGS) entry which is preliminary data.</text>
</comment>
<evidence type="ECO:0000313" key="3">
    <source>
        <dbReference type="Proteomes" id="UP001165135"/>
    </source>
</evidence>
<reference evidence="2" key="1">
    <citation type="submission" date="2023-03" db="EMBL/GenBank/DDBJ databases">
        <title>Actinoallomurus iriomotensis NBRC 103681.</title>
        <authorList>
            <person name="Ichikawa N."/>
            <person name="Sato H."/>
            <person name="Tonouchi N."/>
        </authorList>
    </citation>
    <scope>NUCLEOTIDE SEQUENCE</scope>
    <source>
        <strain evidence="2">NBRC 103681</strain>
    </source>
</reference>